<comment type="caution">
    <text evidence="1">The sequence shown here is derived from an EMBL/GenBank/DDBJ whole genome shotgun (WGS) entry which is preliminary data.</text>
</comment>
<sequence>MKRKLNAEEMEHEIGIAIIALGNINHRNLSEVAQQQLRIAKDALERTRE</sequence>
<accession>A0A0G0QIV3</accession>
<proteinExistence type="predicted"/>
<reference evidence="1 2" key="1">
    <citation type="journal article" date="2015" name="Nature">
        <title>rRNA introns, odd ribosomes, and small enigmatic genomes across a large radiation of phyla.</title>
        <authorList>
            <person name="Brown C.T."/>
            <person name="Hug L.A."/>
            <person name="Thomas B.C."/>
            <person name="Sharon I."/>
            <person name="Castelle C.J."/>
            <person name="Singh A."/>
            <person name="Wilkins M.J."/>
            <person name="Williams K.H."/>
            <person name="Banfield J.F."/>
        </authorList>
    </citation>
    <scope>NUCLEOTIDE SEQUENCE [LARGE SCALE GENOMIC DNA]</scope>
</reference>
<organism evidence="1 2">
    <name type="scientific">Candidatus Woesebacteria bacterium GW2011_GWB1_39_12</name>
    <dbReference type="NCBI Taxonomy" id="1618574"/>
    <lineage>
        <taxon>Bacteria</taxon>
        <taxon>Candidatus Woeseibacteriota</taxon>
    </lineage>
</organism>
<dbReference type="EMBL" id="LBWB01000003">
    <property type="protein sequence ID" value="KKR01602.1"/>
    <property type="molecule type" value="Genomic_DNA"/>
</dbReference>
<name>A0A0G0QIV3_9BACT</name>
<gene>
    <name evidence="1" type="ORF">UT24_C0003G0009</name>
</gene>
<dbReference type="AlphaFoldDB" id="A0A0G0QIV3"/>
<dbReference type="STRING" id="1618574.UT24_C0003G0009"/>
<evidence type="ECO:0000313" key="2">
    <source>
        <dbReference type="Proteomes" id="UP000033881"/>
    </source>
</evidence>
<protein>
    <submittedName>
        <fullName evidence="1">Uncharacterized protein</fullName>
    </submittedName>
</protein>
<dbReference type="Proteomes" id="UP000033881">
    <property type="component" value="Unassembled WGS sequence"/>
</dbReference>
<evidence type="ECO:0000313" key="1">
    <source>
        <dbReference type="EMBL" id="KKR01602.1"/>
    </source>
</evidence>